<name>A0A392RM70_9FABA</name>
<proteinExistence type="predicted"/>
<protein>
    <submittedName>
        <fullName evidence="1">Uncharacterized protein</fullName>
    </submittedName>
</protein>
<evidence type="ECO:0000313" key="2">
    <source>
        <dbReference type="Proteomes" id="UP000265520"/>
    </source>
</evidence>
<accession>A0A392RM70</accession>
<reference evidence="1 2" key="1">
    <citation type="journal article" date="2018" name="Front. Plant Sci.">
        <title>Red Clover (Trifolium pratense) and Zigzag Clover (T. medium) - A Picture of Genomic Similarities and Differences.</title>
        <authorList>
            <person name="Dluhosova J."/>
            <person name="Istvanek J."/>
            <person name="Nedelnik J."/>
            <person name="Repkova J."/>
        </authorList>
    </citation>
    <scope>NUCLEOTIDE SEQUENCE [LARGE SCALE GENOMIC DNA]</scope>
    <source>
        <strain evidence="2">cv. 10/8</strain>
        <tissue evidence="1">Leaf</tissue>
    </source>
</reference>
<dbReference type="Proteomes" id="UP000265520">
    <property type="component" value="Unassembled WGS sequence"/>
</dbReference>
<dbReference type="AlphaFoldDB" id="A0A392RM70"/>
<evidence type="ECO:0000313" key="1">
    <source>
        <dbReference type="EMBL" id="MCI36890.1"/>
    </source>
</evidence>
<organism evidence="1 2">
    <name type="scientific">Trifolium medium</name>
    <dbReference type="NCBI Taxonomy" id="97028"/>
    <lineage>
        <taxon>Eukaryota</taxon>
        <taxon>Viridiplantae</taxon>
        <taxon>Streptophyta</taxon>
        <taxon>Embryophyta</taxon>
        <taxon>Tracheophyta</taxon>
        <taxon>Spermatophyta</taxon>
        <taxon>Magnoliopsida</taxon>
        <taxon>eudicotyledons</taxon>
        <taxon>Gunneridae</taxon>
        <taxon>Pentapetalae</taxon>
        <taxon>rosids</taxon>
        <taxon>fabids</taxon>
        <taxon>Fabales</taxon>
        <taxon>Fabaceae</taxon>
        <taxon>Papilionoideae</taxon>
        <taxon>50 kb inversion clade</taxon>
        <taxon>NPAAA clade</taxon>
        <taxon>Hologalegina</taxon>
        <taxon>IRL clade</taxon>
        <taxon>Trifolieae</taxon>
        <taxon>Trifolium</taxon>
    </lineage>
</organism>
<sequence length="50" mass="5319">MQNNGIIPVGYALKSQLRKSEILGARNGAPGATCDNMQIFGEKSVSLRAL</sequence>
<dbReference type="EMBL" id="LXQA010238480">
    <property type="protein sequence ID" value="MCI36890.1"/>
    <property type="molecule type" value="Genomic_DNA"/>
</dbReference>
<keyword evidence="2" id="KW-1185">Reference proteome</keyword>
<comment type="caution">
    <text evidence="1">The sequence shown here is derived from an EMBL/GenBank/DDBJ whole genome shotgun (WGS) entry which is preliminary data.</text>
</comment>